<feature type="domain" description="Guanylate cyclase" evidence="8">
    <location>
        <begin position="99"/>
        <end position="144"/>
    </location>
</feature>
<evidence type="ECO:0000256" key="5">
    <source>
        <dbReference type="ARBA" id="ARBA00023136"/>
    </source>
</evidence>
<dbReference type="Gene3D" id="3.30.70.1230">
    <property type="entry name" value="Nucleotide cyclase"/>
    <property type="match status" value="1"/>
</dbReference>
<comment type="caution">
    <text evidence="9">The sequence shown here is derived from an EMBL/GenBank/DDBJ whole genome shotgun (WGS) entry which is preliminary data.</text>
</comment>
<dbReference type="SUPFAM" id="SSF55073">
    <property type="entry name" value="Nucleotide cyclase"/>
    <property type="match status" value="1"/>
</dbReference>
<reference evidence="9 10" key="1">
    <citation type="journal article" date="2016" name="Nat. Commun.">
        <title>Extremotolerant tardigrade genome and improved radiotolerance of human cultured cells by tardigrade-unique protein.</title>
        <authorList>
            <person name="Hashimoto T."/>
            <person name="Horikawa D.D."/>
            <person name="Saito Y."/>
            <person name="Kuwahara H."/>
            <person name="Kozuka-Hata H."/>
            <person name="Shin-I T."/>
            <person name="Minakuchi Y."/>
            <person name="Ohishi K."/>
            <person name="Motoyama A."/>
            <person name="Aizu T."/>
            <person name="Enomoto A."/>
            <person name="Kondo K."/>
            <person name="Tanaka S."/>
            <person name="Hara Y."/>
            <person name="Koshikawa S."/>
            <person name="Sagara H."/>
            <person name="Miura T."/>
            <person name="Yokobori S."/>
            <person name="Miyagawa K."/>
            <person name="Suzuki Y."/>
            <person name="Kubo T."/>
            <person name="Oyama M."/>
            <person name="Kohara Y."/>
            <person name="Fujiyama A."/>
            <person name="Arakawa K."/>
            <person name="Katayama T."/>
            <person name="Toyoda A."/>
            <person name="Kunieda T."/>
        </authorList>
    </citation>
    <scope>NUCLEOTIDE SEQUENCE [LARGE SCALE GENOMIC DNA]</scope>
    <source>
        <strain evidence="9 10">YOKOZUNA-1</strain>
    </source>
</reference>
<dbReference type="OrthoDB" id="1890790at2759"/>
<keyword evidence="7" id="KW-0456">Lyase</keyword>
<dbReference type="InterPro" id="IPR050401">
    <property type="entry name" value="Cyclic_nucleotide_synthase"/>
</dbReference>
<evidence type="ECO:0000256" key="4">
    <source>
        <dbReference type="ARBA" id="ARBA00022989"/>
    </source>
</evidence>
<evidence type="ECO:0000259" key="8">
    <source>
        <dbReference type="PROSITE" id="PS50125"/>
    </source>
</evidence>
<evidence type="ECO:0000256" key="6">
    <source>
        <dbReference type="ARBA" id="ARBA00023180"/>
    </source>
</evidence>
<keyword evidence="5" id="KW-0472">Membrane</keyword>
<dbReference type="Proteomes" id="UP000186922">
    <property type="component" value="Unassembled WGS sequence"/>
</dbReference>
<dbReference type="GO" id="GO:0001653">
    <property type="term" value="F:peptide receptor activity"/>
    <property type="evidence" value="ECO:0007669"/>
    <property type="project" value="TreeGrafter"/>
</dbReference>
<comment type="subcellular location">
    <subcellularLocation>
        <location evidence="1">Membrane</location>
    </subcellularLocation>
</comment>
<dbReference type="GO" id="GO:0035556">
    <property type="term" value="P:intracellular signal transduction"/>
    <property type="evidence" value="ECO:0007669"/>
    <property type="project" value="InterPro"/>
</dbReference>
<accession>A0A1D1WAM2</accession>
<keyword evidence="3" id="KW-0547">Nucleotide-binding</keyword>
<dbReference type="EMBL" id="BDGG01000017">
    <property type="protein sequence ID" value="GAV08399.1"/>
    <property type="molecule type" value="Genomic_DNA"/>
</dbReference>
<dbReference type="InterPro" id="IPR029787">
    <property type="entry name" value="Nucleotide_cyclase"/>
</dbReference>
<keyword evidence="6" id="KW-0325">Glycoprotein</keyword>
<dbReference type="GO" id="GO:0004016">
    <property type="term" value="F:adenylate cyclase activity"/>
    <property type="evidence" value="ECO:0007669"/>
    <property type="project" value="TreeGrafter"/>
</dbReference>
<dbReference type="PANTHER" id="PTHR11920">
    <property type="entry name" value="GUANYLYL CYCLASE"/>
    <property type="match status" value="1"/>
</dbReference>
<evidence type="ECO:0000256" key="7">
    <source>
        <dbReference type="ARBA" id="ARBA00023239"/>
    </source>
</evidence>
<evidence type="ECO:0000256" key="3">
    <source>
        <dbReference type="ARBA" id="ARBA00022741"/>
    </source>
</evidence>
<protein>
    <recommendedName>
        <fullName evidence="8">Guanylate cyclase domain-containing protein</fullName>
    </recommendedName>
</protein>
<keyword evidence="2" id="KW-0812">Transmembrane</keyword>
<proteinExistence type="predicted"/>
<dbReference type="GO" id="GO:0004383">
    <property type="term" value="F:guanylate cyclase activity"/>
    <property type="evidence" value="ECO:0007669"/>
    <property type="project" value="TreeGrafter"/>
</dbReference>
<dbReference type="GO" id="GO:0000166">
    <property type="term" value="F:nucleotide binding"/>
    <property type="evidence" value="ECO:0007669"/>
    <property type="project" value="UniProtKB-KW"/>
</dbReference>
<evidence type="ECO:0000256" key="2">
    <source>
        <dbReference type="ARBA" id="ARBA00022692"/>
    </source>
</evidence>
<keyword evidence="10" id="KW-1185">Reference proteome</keyword>
<dbReference type="STRING" id="947166.A0A1D1WAM2"/>
<keyword evidence="4" id="KW-1133">Transmembrane helix</keyword>
<dbReference type="AlphaFoldDB" id="A0A1D1WAM2"/>
<dbReference type="InterPro" id="IPR001054">
    <property type="entry name" value="A/G_cyclase"/>
</dbReference>
<dbReference type="SMART" id="SM00044">
    <property type="entry name" value="CYCc"/>
    <property type="match status" value="1"/>
</dbReference>
<evidence type="ECO:0000256" key="1">
    <source>
        <dbReference type="ARBA" id="ARBA00004370"/>
    </source>
</evidence>
<dbReference type="PROSITE" id="PS50125">
    <property type="entry name" value="GUANYLATE_CYCLASE_2"/>
    <property type="match status" value="1"/>
</dbReference>
<evidence type="ECO:0000313" key="10">
    <source>
        <dbReference type="Proteomes" id="UP000186922"/>
    </source>
</evidence>
<dbReference type="GO" id="GO:0007168">
    <property type="term" value="P:receptor guanylyl cyclase signaling pathway"/>
    <property type="evidence" value="ECO:0007669"/>
    <property type="project" value="TreeGrafter"/>
</dbReference>
<dbReference type="Pfam" id="PF00211">
    <property type="entry name" value="Guanylate_cyc"/>
    <property type="match status" value="1"/>
</dbReference>
<gene>
    <name evidence="9" type="primary">RvY_18092</name>
    <name evidence="9" type="synonym">RvY_18092.2</name>
    <name evidence="9" type="ORF">RvY_18092-2</name>
</gene>
<dbReference type="Gene3D" id="6.10.250.780">
    <property type="match status" value="1"/>
</dbReference>
<dbReference type="PANTHER" id="PTHR11920:SF494">
    <property type="entry name" value="ATRIAL NATRIURETIC PEPTIDE RECEPTOR 2"/>
    <property type="match status" value="1"/>
</dbReference>
<organism evidence="9 10">
    <name type="scientific">Ramazzottius varieornatus</name>
    <name type="common">Water bear</name>
    <name type="synonym">Tardigrade</name>
    <dbReference type="NCBI Taxonomy" id="947166"/>
    <lineage>
        <taxon>Eukaryota</taxon>
        <taxon>Metazoa</taxon>
        <taxon>Ecdysozoa</taxon>
        <taxon>Tardigrada</taxon>
        <taxon>Eutardigrada</taxon>
        <taxon>Parachela</taxon>
        <taxon>Hypsibioidea</taxon>
        <taxon>Ramazzottiidae</taxon>
        <taxon>Ramazzottius</taxon>
    </lineage>
</organism>
<evidence type="ECO:0000313" key="9">
    <source>
        <dbReference type="EMBL" id="GAV08399.1"/>
    </source>
</evidence>
<name>A0A1D1WAM2_RAMVA</name>
<sequence>MEQCWARNPLERPRFPQIKLSLRQITKGDVDKSNIVDLLIQRMETYATDLEGVAQEKTRAFLEEKKKADELLNQILPPMVAEKLKKGQVIPPEVFKSTTIFFSDIVGFAALSMESSPMEIVDFLNDLYSLFDATIPKFDVYKVQDMTLYSVVIHVTCSVS</sequence>
<dbReference type="GO" id="GO:0005886">
    <property type="term" value="C:plasma membrane"/>
    <property type="evidence" value="ECO:0007669"/>
    <property type="project" value="TreeGrafter"/>
</dbReference>